<dbReference type="PIRSF" id="PIRSF003095">
    <property type="entry name" value="Trigger_factor"/>
    <property type="match status" value="1"/>
</dbReference>
<keyword evidence="6 12" id="KW-0697">Rotamase</keyword>
<dbReference type="InterPro" id="IPR036611">
    <property type="entry name" value="Trigger_fac_ribosome-bd_sf"/>
</dbReference>
<dbReference type="GO" id="GO:0003755">
    <property type="term" value="F:peptidyl-prolyl cis-trans isomerase activity"/>
    <property type="evidence" value="ECO:0007669"/>
    <property type="project" value="UniProtKB-UniRule"/>
</dbReference>
<dbReference type="EMBL" id="CACRUX010000044">
    <property type="protein sequence ID" value="VYU05259.1"/>
    <property type="molecule type" value="Genomic_DNA"/>
</dbReference>
<evidence type="ECO:0000256" key="4">
    <source>
        <dbReference type="ARBA" id="ARBA00016902"/>
    </source>
</evidence>
<dbReference type="InterPro" id="IPR008881">
    <property type="entry name" value="Trigger_fac_ribosome-bd_bac"/>
</dbReference>
<evidence type="ECO:0000256" key="7">
    <source>
        <dbReference type="ARBA" id="ARBA00023186"/>
    </source>
</evidence>
<gene>
    <name evidence="12 16" type="primary">tig</name>
    <name evidence="16" type="ORF">VRLFYP33_01123</name>
</gene>
<dbReference type="GO" id="GO:0051083">
    <property type="term" value="P:'de novo' cotranslational protein folding"/>
    <property type="evidence" value="ECO:0007669"/>
    <property type="project" value="TreeGrafter"/>
</dbReference>
<dbReference type="InterPro" id="IPR046357">
    <property type="entry name" value="PPIase_dom_sf"/>
</dbReference>
<evidence type="ECO:0000256" key="5">
    <source>
        <dbReference type="ARBA" id="ARBA00022618"/>
    </source>
</evidence>
<evidence type="ECO:0000256" key="10">
    <source>
        <dbReference type="ARBA" id="ARBA00024849"/>
    </source>
</evidence>
<evidence type="ECO:0000256" key="11">
    <source>
        <dbReference type="ARBA" id="ARBA00029986"/>
    </source>
</evidence>
<dbReference type="Pfam" id="PF00254">
    <property type="entry name" value="FKBP_C"/>
    <property type="match status" value="1"/>
</dbReference>
<evidence type="ECO:0000256" key="3">
    <source>
        <dbReference type="ARBA" id="ARBA00013194"/>
    </source>
</evidence>
<dbReference type="FunFam" id="3.10.50.40:FF:000001">
    <property type="entry name" value="Trigger factor"/>
    <property type="match status" value="1"/>
</dbReference>
<comment type="domain">
    <text evidence="12">Consists of 3 domains; the N-terminus binds the ribosome, the middle domain has PPIase activity, while the C-terminus has intrinsic chaperone activity on its own.</text>
</comment>
<dbReference type="InterPro" id="IPR001179">
    <property type="entry name" value="PPIase_FKBP_dom"/>
</dbReference>
<evidence type="ECO:0000256" key="1">
    <source>
        <dbReference type="ARBA" id="ARBA00000971"/>
    </source>
</evidence>
<keyword evidence="12" id="KW-0963">Cytoplasm</keyword>
<evidence type="ECO:0000313" key="16">
    <source>
        <dbReference type="EMBL" id="VYU05259.1"/>
    </source>
</evidence>
<dbReference type="Gene3D" id="3.30.70.1050">
    <property type="entry name" value="Trigger factor ribosome-binding domain"/>
    <property type="match status" value="1"/>
</dbReference>
<dbReference type="SUPFAM" id="SSF54534">
    <property type="entry name" value="FKBP-like"/>
    <property type="match status" value="1"/>
</dbReference>
<accession>A0A6N3BRN1</accession>
<dbReference type="GO" id="GO:0005737">
    <property type="term" value="C:cytoplasm"/>
    <property type="evidence" value="ECO:0007669"/>
    <property type="project" value="UniProtKB-SubCell"/>
</dbReference>
<dbReference type="NCBIfam" id="TIGR00115">
    <property type="entry name" value="tig"/>
    <property type="match status" value="1"/>
</dbReference>
<dbReference type="EC" id="5.2.1.8" evidence="3 12"/>
<comment type="subcellular location">
    <subcellularLocation>
        <location evidence="12">Cytoplasm</location>
    </subcellularLocation>
    <text evidence="12">About half TF is bound to the ribosome near the polypeptide exit tunnel while the other half is free in the cytoplasm.</text>
</comment>
<dbReference type="PROSITE" id="PS50059">
    <property type="entry name" value="FKBP_PPIASE"/>
    <property type="match status" value="1"/>
</dbReference>
<keyword evidence="5 12" id="KW-0132">Cell division</keyword>
<evidence type="ECO:0000256" key="13">
    <source>
        <dbReference type="PROSITE-ProRule" id="PRU00277"/>
    </source>
</evidence>
<dbReference type="InterPro" id="IPR027304">
    <property type="entry name" value="Trigger_fact/SurA_dom_sf"/>
</dbReference>
<dbReference type="InterPro" id="IPR037041">
    <property type="entry name" value="Trigger_fac_C_sf"/>
</dbReference>
<proteinExistence type="inferred from homology"/>
<feature type="domain" description="PPIase FKBP-type" evidence="15">
    <location>
        <begin position="164"/>
        <end position="224"/>
    </location>
</feature>
<dbReference type="Pfam" id="PF05697">
    <property type="entry name" value="Trigger_N"/>
    <property type="match status" value="1"/>
</dbReference>
<keyword evidence="9 12" id="KW-0131">Cell cycle</keyword>
<dbReference type="GO" id="GO:0015031">
    <property type="term" value="P:protein transport"/>
    <property type="evidence" value="ECO:0007669"/>
    <property type="project" value="UniProtKB-UniRule"/>
</dbReference>
<dbReference type="HAMAP" id="MF_00303">
    <property type="entry name" value="Trigger_factor_Tig"/>
    <property type="match status" value="1"/>
</dbReference>
<comment type="catalytic activity">
    <reaction evidence="1 12 13">
        <text>[protein]-peptidylproline (omega=180) = [protein]-peptidylproline (omega=0)</text>
        <dbReference type="Rhea" id="RHEA:16237"/>
        <dbReference type="Rhea" id="RHEA-COMP:10747"/>
        <dbReference type="Rhea" id="RHEA-COMP:10748"/>
        <dbReference type="ChEBI" id="CHEBI:83833"/>
        <dbReference type="ChEBI" id="CHEBI:83834"/>
        <dbReference type="EC" id="5.2.1.8"/>
    </reaction>
</comment>
<dbReference type="AlphaFoldDB" id="A0A6N3BRN1"/>
<dbReference type="PANTHER" id="PTHR30560:SF3">
    <property type="entry name" value="TRIGGER FACTOR-LIKE PROTEIN TIG, CHLOROPLASTIC"/>
    <property type="match status" value="1"/>
</dbReference>
<dbReference type="Pfam" id="PF05698">
    <property type="entry name" value="Trigger_C"/>
    <property type="match status" value="1"/>
</dbReference>
<dbReference type="SUPFAM" id="SSF109998">
    <property type="entry name" value="Triger factor/SurA peptide-binding domain-like"/>
    <property type="match status" value="1"/>
</dbReference>
<sequence length="435" mass="48597">MNATVTPVDQHKVTLTIEVPAKDVTKGIQQAVKRIAGQVNIPGFRKGKAPRRILEMNFGKEAILEEAFDVIAGRAYQEALTANEIIPVSEPEIERVTFEEGKDLVFKATLTKRPEVTLGEYKGLEAEKQDATVTDEQIQEQLDNIRNQQAKMVVADADAKLQKDDFAVIDFAGSIDGKPFDGGEGKSYPLQIGSGSFIPGFEDQLIGHAAGDDVEVKVTFPEDYFVKELANKEAVFKVHVHDIKRKELPELNDEFAKEASSYETMEELKADLRKNMEEDAAHRAIDAYNAAIIEQAVKNASVDIPEIMVDDRVEQMIQEMAMNLESRGLKLEDYLKFSNKTMESLREEYKANAAENVRADLVLEAIAKAENVEVKPEDMNMEIYMMAQQFGADPKEVMNIIVKEGRVAMLRNSVARKKAARLIIEQAKGAESEEK</sequence>
<keyword evidence="8 12" id="KW-0413">Isomerase</keyword>
<dbReference type="InterPro" id="IPR005215">
    <property type="entry name" value="Trig_fac"/>
</dbReference>
<reference evidence="16" key="1">
    <citation type="submission" date="2019-11" db="EMBL/GenBank/DDBJ databases">
        <authorList>
            <person name="Feng L."/>
        </authorList>
    </citation>
    <scope>NUCLEOTIDE SEQUENCE</scope>
    <source>
        <strain evidence="16">VrattiLFYP33</strain>
    </source>
</reference>
<protein>
    <recommendedName>
        <fullName evidence="4 12">Trigger factor</fullName>
        <shortName evidence="12">TF</shortName>
        <ecNumber evidence="3 12">5.2.1.8</ecNumber>
    </recommendedName>
    <alternativeName>
        <fullName evidence="11 12">PPIase</fullName>
    </alternativeName>
</protein>
<dbReference type="GO" id="GO:0051301">
    <property type="term" value="P:cell division"/>
    <property type="evidence" value="ECO:0007669"/>
    <property type="project" value="UniProtKB-KW"/>
</dbReference>
<evidence type="ECO:0000256" key="14">
    <source>
        <dbReference type="RuleBase" id="RU003914"/>
    </source>
</evidence>
<comment type="similarity">
    <text evidence="2 12 14">Belongs to the FKBP-type PPIase family. Tig subfamily.</text>
</comment>
<dbReference type="Gene3D" id="3.10.50.40">
    <property type="match status" value="1"/>
</dbReference>
<dbReference type="InterPro" id="IPR008880">
    <property type="entry name" value="Trigger_fac_C"/>
</dbReference>
<dbReference type="GO" id="GO:0043335">
    <property type="term" value="P:protein unfolding"/>
    <property type="evidence" value="ECO:0007669"/>
    <property type="project" value="TreeGrafter"/>
</dbReference>
<comment type="function">
    <text evidence="10 12">Involved in protein export. Acts as a chaperone by maintaining the newly synthesized protein in an open conformation. Functions as a peptidyl-prolyl cis-trans isomerase.</text>
</comment>
<dbReference type="SUPFAM" id="SSF102735">
    <property type="entry name" value="Trigger factor ribosome-binding domain"/>
    <property type="match status" value="1"/>
</dbReference>
<evidence type="ECO:0000259" key="15">
    <source>
        <dbReference type="PROSITE" id="PS50059"/>
    </source>
</evidence>
<evidence type="ECO:0000256" key="9">
    <source>
        <dbReference type="ARBA" id="ARBA00023306"/>
    </source>
</evidence>
<organism evidence="16">
    <name type="scientific">Veillonella ratti</name>
    <dbReference type="NCBI Taxonomy" id="103892"/>
    <lineage>
        <taxon>Bacteria</taxon>
        <taxon>Bacillati</taxon>
        <taxon>Bacillota</taxon>
        <taxon>Negativicutes</taxon>
        <taxon>Veillonellales</taxon>
        <taxon>Veillonellaceae</taxon>
        <taxon>Veillonella</taxon>
    </lineage>
</organism>
<evidence type="ECO:0000256" key="12">
    <source>
        <dbReference type="HAMAP-Rule" id="MF_00303"/>
    </source>
</evidence>
<evidence type="ECO:0000256" key="8">
    <source>
        <dbReference type="ARBA" id="ARBA00023235"/>
    </source>
</evidence>
<evidence type="ECO:0000256" key="2">
    <source>
        <dbReference type="ARBA" id="ARBA00005464"/>
    </source>
</evidence>
<name>A0A6N3BRN1_9FIRM</name>
<dbReference type="PANTHER" id="PTHR30560">
    <property type="entry name" value="TRIGGER FACTOR CHAPERONE AND PEPTIDYL-PROLYL CIS/TRANS ISOMERASE"/>
    <property type="match status" value="1"/>
</dbReference>
<dbReference type="GO" id="GO:0044183">
    <property type="term" value="F:protein folding chaperone"/>
    <property type="evidence" value="ECO:0007669"/>
    <property type="project" value="TreeGrafter"/>
</dbReference>
<dbReference type="GO" id="GO:0043022">
    <property type="term" value="F:ribosome binding"/>
    <property type="evidence" value="ECO:0007669"/>
    <property type="project" value="TreeGrafter"/>
</dbReference>
<evidence type="ECO:0000256" key="6">
    <source>
        <dbReference type="ARBA" id="ARBA00023110"/>
    </source>
</evidence>
<dbReference type="Gene3D" id="1.10.3120.10">
    <property type="entry name" value="Trigger factor, C-terminal domain"/>
    <property type="match status" value="1"/>
</dbReference>
<keyword evidence="7 12" id="KW-0143">Chaperone</keyword>
<dbReference type="RefSeq" id="WP_021841716.1">
    <property type="nucleotide sequence ID" value="NZ_CACRUX010000044.1"/>
</dbReference>